<dbReference type="SMART" id="SM00450">
    <property type="entry name" value="RHOD"/>
    <property type="match status" value="2"/>
</dbReference>
<keyword evidence="6" id="KW-1185">Reference proteome</keyword>
<keyword evidence="5" id="KW-0808">Transferase</keyword>
<dbReference type="Pfam" id="PF00581">
    <property type="entry name" value="Rhodanese"/>
    <property type="match status" value="2"/>
</dbReference>
<evidence type="ECO:0000313" key="5">
    <source>
        <dbReference type="EMBL" id="SDF97229.1"/>
    </source>
</evidence>
<keyword evidence="5" id="KW-0670">Pyruvate</keyword>
<dbReference type="PANTHER" id="PTHR43855">
    <property type="entry name" value="THIOSULFATE SULFURTRANSFERASE"/>
    <property type="match status" value="1"/>
</dbReference>
<dbReference type="GO" id="GO:0004792">
    <property type="term" value="F:thiosulfate-cyanide sulfurtransferase activity"/>
    <property type="evidence" value="ECO:0007669"/>
    <property type="project" value="UniProtKB-EC"/>
</dbReference>
<dbReference type="PANTHER" id="PTHR43855:SF1">
    <property type="entry name" value="THIOSULFATE SULFURTRANSFERASE"/>
    <property type="match status" value="1"/>
</dbReference>
<dbReference type="RefSeq" id="WP_091233297.1">
    <property type="nucleotide sequence ID" value="NZ_FNBG01000022.1"/>
</dbReference>
<dbReference type="InterPro" id="IPR036873">
    <property type="entry name" value="Rhodanese-like_dom_sf"/>
</dbReference>
<dbReference type="EC" id="2.8.1.1" evidence="1"/>
<dbReference type="AlphaFoldDB" id="A0A1G7QGY9"/>
<dbReference type="EMBL" id="FNBG01000022">
    <property type="protein sequence ID" value="SDF97229.1"/>
    <property type="molecule type" value="Genomic_DNA"/>
</dbReference>
<evidence type="ECO:0000256" key="1">
    <source>
        <dbReference type="ARBA" id="ARBA00012245"/>
    </source>
</evidence>
<organism evidence="5 6">
    <name type="scientific">Fontibacillus panacisegetis</name>
    <dbReference type="NCBI Taxonomy" id="670482"/>
    <lineage>
        <taxon>Bacteria</taxon>
        <taxon>Bacillati</taxon>
        <taxon>Bacillota</taxon>
        <taxon>Bacilli</taxon>
        <taxon>Bacillales</taxon>
        <taxon>Paenibacillaceae</taxon>
        <taxon>Fontibacillus</taxon>
    </lineage>
</organism>
<sequence length="281" mass="31987">MTDQHSSNINGHLLVDSEWLEEHKNHKDIILLDARAKNYEISHIPSAYWLNVKELKEHTKKTIVHKEKLENLLEGFGITNESTIVIYDEGSNVLATRAFYVLEYYGLRDQLKLLNGGFAVWIAEGYEVSSNLPSPRTEGSISLTANPFLITSKEDLQDGLQNAILLDTRNILEYTGEDKRANRRGGRIPGAIHKEWSDALQEADENGVTRFKNPSALTKEFLEAGVQPSKTIIPYCQSNQRGAHTYFVLRLIGYPDIRPYEGSWDEWGNDEFTEIELFSKS</sequence>
<evidence type="ECO:0000256" key="2">
    <source>
        <dbReference type="ARBA" id="ARBA00022737"/>
    </source>
</evidence>
<dbReference type="Gene3D" id="3.40.250.10">
    <property type="entry name" value="Rhodanese-like domain"/>
    <property type="match status" value="2"/>
</dbReference>
<reference evidence="5 6" key="1">
    <citation type="submission" date="2016-10" db="EMBL/GenBank/DDBJ databases">
        <authorList>
            <person name="de Groot N.N."/>
        </authorList>
    </citation>
    <scope>NUCLEOTIDE SEQUENCE [LARGE SCALE GENOMIC DNA]</scope>
    <source>
        <strain evidence="5 6">DSM 28129</strain>
    </source>
</reference>
<dbReference type="CDD" id="cd01448">
    <property type="entry name" value="TST_Repeat_1"/>
    <property type="match status" value="1"/>
</dbReference>
<gene>
    <name evidence="5" type="ORF">SAMN04488542_12215</name>
</gene>
<dbReference type="InterPro" id="IPR051126">
    <property type="entry name" value="Thiosulfate_sulfurtransferase"/>
</dbReference>
<evidence type="ECO:0000256" key="3">
    <source>
        <dbReference type="ARBA" id="ARBA00047549"/>
    </source>
</evidence>
<dbReference type="CDD" id="cd01449">
    <property type="entry name" value="TST_Repeat_2"/>
    <property type="match status" value="1"/>
</dbReference>
<dbReference type="OrthoDB" id="9770030at2"/>
<dbReference type="InterPro" id="IPR001763">
    <property type="entry name" value="Rhodanese-like_dom"/>
</dbReference>
<protein>
    <recommendedName>
        <fullName evidence="1">thiosulfate sulfurtransferase</fullName>
        <ecNumber evidence="1">2.8.1.1</ecNumber>
    </recommendedName>
</protein>
<dbReference type="PROSITE" id="PS50206">
    <property type="entry name" value="RHODANESE_3"/>
    <property type="match status" value="2"/>
</dbReference>
<name>A0A1G7QGY9_9BACL</name>
<accession>A0A1G7QGY9</accession>
<keyword evidence="2" id="KW-0677">Repeat</keyword>
<evidence type="ECO:0000313" key="6">
    <source>
        <dbReference type="Proteomes" id="UP000198972"/>
    </source>
</evidence>
<feature type="domain" description="Rhodanese" evidence="4">
    <location>
        <begin position="159"/>
        <end position="276"/>
    </location>
</feature>
<proteinExistence type="predicted"/>
<dbReference type="Proteomes" id="UP000198972">
    <property type="component" value="Unassembled WGS sequence"/>
</dbReference>
<comment type="catalytic activity">
    <reaction evidence="3">
        <text>thiosulfate + hydrogen cyanide = thiocyanate + sulfite + 2 H(+)</text>
        <dbReference type="Rhea" id="RHEA:16881"/>
        <dbReference type="ChEBI" id="CHEBI:15378"/>
        <dbReference type="ChEBI" id="CHEBI:17359"/>
        <dbReference type="ChEBI" id="CHEBI:18022"/>
        <dbReference type="ChEBI" id="CHEBI:18407"/>
        <dbReference type="ChEBI" id="CHEBI:33542"/>
        <dbReference type="EC" id="2.8.1.1"/>
    </reaction>
</comment>
<dbReference type="SUPFAM" id="SSF52821">
    <property type="entry name" value="Rhodanese/Cell cycle control phosphatase"/>
    <property type="match status" value="2"/>
</dbReference>
<evidence type="ECO:0000259" key="4">
    <source>
        <dbReference type="PROSITE" id="PS50206"/>
    </source>
</evidence>
<dbReference type="STRING" id="670482.SAMN04488542_12215"/>
<feature type="domain" description="Rhodanese" evidence="4">
    <location>
        <begin position="25"/>
        <end position="130"/>
    </location>
</feature>